<evidence type="ECO:0000313" key="2">
    <source>
        <dbReference type="Proteomes" id="UP000324611"/>
    </source>
</evidence>
<dbReference type="InterPro" id="IPR051677">
    <property type="entry name" value="AfsR-DnrI-RedD_regulator"/>
</dbReference>
<dbReference type="GO" id="GO:0006355">
    <property type="term" value="P:regulation of DNA-templated transcription"/>
    <property type="evidence" value="ECO:0007669"/>
    <property type="project" value="TreeGrafter"/>
</dbReference>
<accession>A0A5B2VMS0</accession>
<protein>
    <recommendedName>
        <fullName evidence="3">Kelch motif protein</fullName>
    </recommendedName>
</protein>
<dbReference type="InterPro" id="IPR015915">
    <property type="entry name" value="Kelch-typ_b-propeller"/>
</dbReference>
<evidence type="ECO:0008006" key="3">
    <source>
        <dbReference type="Google" id="ProtNLM"/>
    </source>
</evidence>
<comment type="caution">
    <text evidence="1">The sequence shown here is derived from an EMBL/GenBank/DDBJ whole genome shotgun (WGS) entry which is preliminary data.</text>
</comment>
<dbReference type="PANTHER" id="PTHR35807:SF1">
    <property type="entry name" value="TRANSCRIPTIONAL REGULATOR REDD"/>
    <property type="match status" value="1"/>
</dbReference>
<sequence>MSKGAFAVITALLNIFTVAVTAQPGGLVFSSYEVAQERRTSLDLSANGPLCLPDEFELAFDLSFLPDRNIYFGYVFRLVNRHQQNIDLVYSQQNCAFEVITGDRLSGIRYRVEQKQLFERWSRMRVRVRGDSLFCYVGERLMGKAKLALQDRCFRMMFGACRYGDFKSTDVPPMRLRNIGVMVNGRLRYYWPLQTPVTGNIPDSLQAQPAVATYPIWVADLHAHWQPVLAATMNGNASVAFDQARELLYIIARDTLYTFSGKTRVTRATALTSTGHVLLLGNQSFFHPGTQTLYNLSIDQHKAAVFDTMQRRWRPAFDTAAVTAYWHANKFYSSADNALYMLGGYGQLQYKRALWRYRFADSAWEQLSPKGDLYTPRYLAGLGATPGGDTAYILGGYGSTTGEQIVNPHYLYDLLRLDVKGQSFTKIYALPAPATPFVLASSMILQGQDYYALIFPNDRYNSRLQLIKGSLQSPVYTAIGDTIPFDFQDNRAAADLFFCKDSKQLLAVTLLRLPNSTTAVNVYSIAFPPGDIVTPAYLAGGNAHWGALLLGVLLLALIPYLFYQRPEEAGSERLLSVVTEATVPPPGMDANEATQAFGNKDEIIQTETSHTEGKEHELFTQQDMPAILLFGSFAVTDREGNDISRLFTPLLKELFLLIVIHTVKQGQGITPEHLNEILWNDKSSEAAKNNRAVNMRKLKTILEQLDNVNLKKEAGRWMLQYEPGAAHIDLDVFQHLVQRRAQLDRAQIRQLLSIVKRGAFLQQTEYRWLDDIKSDISNQALDVLMQASTILSSPEDAPLQIEIANCIFSFDAVNEQALRLKCRSLVLLGRHAIAKNTYEQFVKEYRHMYAEDFPETYPVIIG</sequence>
<dbReference type="InterPro" id="IPR011043">
    <property type="entry name" value="Gal_Oxase/kelch_b-propeller"/>
</dbReference>
<dbReference type="SUPFAM" id="SSF50965">
    <property type="entry name" value="Galactose oxidase, central domain"/>
    <property type="match status" value="1"/>
</dbReference>
<evidence type="ECO:0000313" key="1">
    <source>
        <dbReference type="EMBL" id="KAA2239960.1"/>
    </source>
</evidence>
<reference evidence="1 2" key="2">
    <citation type="submission" date="2019-09" db="EMBL/GenBank/DDBJ databases">
        <authorList>
            <person name="Jin C."/>
        </authorList>
    </citation>
    <scope>NUCLEOTIDE SEQUENCE [LARGE SCALE GENOMIC DNA]</scope>
    <source>
        <strain evidence="1 2">BN140078</strain>
    </source>
</reference>
<organism evidence="1 2">
    <name type="scientific">Chitinophaga agrisoli</name>
    <dbReference type="NCBI Taxonomy" id="2607653"/>
    <lineage>
        <taxon>Bacteria</taxon>
        <taxon>Pseudomonadati</taxon>
        <taxon>Bacteroidota</taxon>
        <taxon>Chitinophagia</taxon>
        <taxon>Chitinophagales</taxon>
        <taxon>Chitinophagaceae</taxon>
        <taxon>Chitinophaga</taxon>
    </lineage>
</organism>
<dbReference type="AlphaFoldDB" id="A0A5B2VMS0"/>
<reference evidence="1 2" key="1">
    <citation type="submission" date="2019-09" db="EMBL/GenBank/DDBJ databases">
        <title>Chitinophaga ginsengihumi sp. nov., isolated from soil of ginseng rhizosphere.</title>
        <authorList>
            <person name="Lee J."/>
        </authorList>
    </citation>
    <scope>NUCLEOTIDE SEQUENCE [LARGE SCALE GENOMIC DNA]</scope>
    <source>
        <strain evidence="1 2">BN140078</strain>
    </source>
</reference>
<dbReference type="Gene3D" id="2.120.10.80">
    <property type="entry name" value="Kelch-type beta propeller"/>
    <property type="match status" value="1"/>
</dbReference>
<dbReference type="EMBL" id="VUOC01000004">
    <property type="protein sequence ID" value="KAA2239960.1"/>
    <property type="molecule type" value="Genomic_DNA"/>
</dbReference>
<dbReference type="GO" id="GO:0003677">
    <property type="term" value="F:DNA binding"/>
    <property type="evidence" value="ECO:0007669"/>
    <property type="project" value="TreeGrafter"/>
</dbReference>
<dbReference type="Proteomes" id="UP000324611">
    <property type="component" value="Unassembled WGS sequence"/>
</dbReference>
<keyword evidence="2" id="KW-1185">Reference proteome</keyword>
<proteinExistence type="predicted"/>
<dbReference type="PANTHER" id="PTHR35807">
    <property type="entry name" value="TRANSCRIPTIONAL REGULATOR REDD-RELATED"/>
    <property type="match status" value="1"/>
</dbReference>
<dbReference type="RefSeq" id="WP_149841137.1">
    <property type="nucleotide sequence ID" value="NZ_VUOC01000004.1"/>
</dbReference>
<name>A0A5B2VMS0_9BACT</name>
<gene>
    <name evidence="1" type="ORF">F0L74_27655</name>
</gene>